<feature type="chain" id="PRO_5042130517" evidence="2">
    <location>
        <begin position="23"/>
        <end position="401"/>
    </location>
</feature>
<keyword evidence="2" id="KW-0732">Signal</keyword>
<name>A0AAD9D5C6_9STRA</name>
<dbReference type="EMBL" id="JATAAI010000039">
    <property type="protein sequence ID" value="KAK1734412.1"/>
    <property type="molecule type" value="Genomic_DNA"/>
</dbReference>
<feature type="compositionally biased region" description="Polar residues" evidence="1">
    <location>
        <begin position="52"/>
        <end position="70"/>
    </location>
</feature>
<evidence type="ECO:0000313" key="3">
    <source>
        <dbReference type="EMBL" id="KAK1734412.1"/>
    </source>
</evidence>
<evidence type="ECO:0000256" key="2">
    <source>
        <dbReference type="SAM" id="SignalP"/>
    </source>
</evidence>
<gene>
    <name evidence="3" type="ORF">QTG54_014919</name>
</gene>
<protein>
    <submittedName>
        <fullName evidence="3">Uncharacterized protein</fullName>
    </submittedName>
</protein>
<keyword evidence="4" id="KW-1185">Reference proteome</keyword>
<dbReference type="AlphaFoldDB" id="A0AAD9D5C6"/>
<dbReference type="Proteomes" id="UP001224775">
    <property type="component" value="Unassembled WGS sequence"/>
</dbReference>
<organism evidence="3 4">
    <name type="scientific">Skeletonema marinoi</name>
    <dbReference type="NCBI Taxonomy" id="267567"/>
    <lineage>
        <taxon>Eukaryota</taxon>
        <taxon>Sar</taxon>
        <taxon>Stramenopiles</taxon>
        <taxon>Ochrophyta</taxon>
        <taxon>Bacillariophyta</taxon>
        <taxon>Coscinodiscophyceae</taxon>
        <taxon>Thalassiosirophycidae</taxon>
        <taxon>Thalassiosirales</taxon>
        <taxon>Skeletonemataceae</taxon>
        <taxon>Skeletonema</taxon>
        <taxon>Skeletonema marinoi-dohrnii complex</taxon>
    </lineage>
</organism>
<accession>A0AAD9D5C6</accession>
<feature type="signal peptide" evidence="2">
    <location>
        <begin position="1"/>
        <end position="22"/>
    </location>
</feature>
<reference evidence="3" key="1">
    <citation type="submission" date="2023-06" db="EMBL/GenBank/DDBJ databases">
        <title>Survivors Of The Sea: Transcriptome response of Skeletonema marinoi to long-term dormancy.</title>
        <authorList>
            <person name="Pinder M.I.M."/>
            <person name="Kourtchenko O."/>
            <person name="Robertson E.K."/>
            <person name="Larsson T."/>
            <person name="Maumus F."/>
            <person name="Osuna-Cruz C.M."/>
            <person name="Vancaester E."/>
            <person name="Stenow R."/>
            <person name="Vandepoele K."/>
            <person name="Ploug H."/>
            <person name="Bruchert V."/>
            <person name="Godhe A."/>
            <person name="Topel M."/>
        </authorList>
    </citation>
    <scope>NUCLEOTIDE SEQUENCE</scope>
    <source>
        <strain evidence="3">R05AC</strain>
    </source>
</reference>
<evidence type="ECO:0000313" key="4">
    <source>
        <dbReference type="Proteomes" id="UP001224775"/>
    </source>
</evidence>
<sequence>MINRAFIKLALLCALSICMITARRLEPVVYDIEQTEFAQQLQHAIKMRDDLSATTNKQQPPQASTPCSSPSSRWLKSIIADVSEEDLTTFFDNHLHVLPFVYKLHVAPRQYDQEYFGLDGEYTQEITSVHNQAQEFWSDSGVRDEIYLLSAHGSDLADRHDKLVPTLELLFRNTYDSDYTVYDHAADIQELITRLPGGYNFPLLTFNAFATDEMDDEEDDSSIIIGDGYFQFQQALGMDSEGPEYAHAHEFSHHLQFLLGVSDTQSGIAQVAKKSELLADAFSAYFLAHDQGGNMVSDEISNVHSVAFSLGDCVKSSAGHHGTPIQRRCATVWGAELADDREDMDKIDLFEFQNRFDTWFETVDDLSDSCQHLHSAAASRSYRILSFQVMTLLIGGFSVLL</sequence>
<proteinExistence type="predicted"/>
<comment type="caution">
    <text evidence="3">The sequence shown here is derived from an EMBL/GenBank/DDBJ whole genome shotgun (WGS) entry which is preliminary data.</text>
</comment>
<evidence type="ECO:0000256" key="1">
    <source>
        <dbReference type="SAM" id="MobiDB-lite"/>
    </source>
</evidence>
<feature type="region of interest" description="Disordered" evidence="1">
    <location>
        <begin position="51"/>
        <end position="70"/>
    </location>
</feature>